<proteinExistence type="predicted"/>
<organism evidence="1 2">
    <name type="scientific">Erythrobacter aureus</name>
    <dbReference type="NCBI Taxonomy" id="2182384"/>
    <lineage>
        <taxon>Bacteria</taxon>
        <taxon>Pseudomonadati</taxon>
        <taxon>Pseudomonadota</taxon>
        <taxon>Alphaproteobacteria</taxon>
        <taxon>Sphingomonadales</taxon>
        <taxon>Erythrobacteraceae</taxon>
        <taxon>Erythrobacter/Porphyrobacter group</taxon>
        <taxon>Erythrobacter</taxon>
    </lineage>
</organism>
<dbReference type="KEGG" id="err:DVR09_16485"/>
<dbReference type="Proteomes" id="UP000254508">
    <property type="component" value="Plasmid unnamed"/>
</dbReference>
<accession>A0A345YJE8</accession>
<dbReference type="AlphaFoldDB" id="A0A345YJE8"/>
<protein>
    <submittedName>
        <fullName evidence="1">Uncharacterized protein</fullName>
    </submittedName>
</protein>
<sequence>MSNGRNMHSMEFPLADLLMMMEAMRIKGNVAMMSPYKGAEDRLREYQARFDALIPPHARQFDSMALCEINIELQEASYFHIFTQRPHGQRWWHETSEGRLVVQINGKRWSTKSSNIKKDDEVYNGVLDLLKELAPMDCDPILEEPTAHPESS</sequence>
<name>A0A345YJE8_9SPHN</name>
<keyword evidence="1" id="KW-0614">Plasmid</keyword>
<evidence type="ECO:0000313" key="2">
    <source>
        <dbReference type="Proteomes" id="UP000254508"/>
    </source>
</evidence>
<evidence type="ECO:0000313" key="1">
    <source>
        <dbReference type="EMBL" id="AXK44050.1"/>
    </source>
</evidence>
<dbReference type="RefSeq" id="WP_115418363.1">
    <property type="nucleotide sequence ID" value="NZ_CP031358.1"/>
</dbReference>
<geneLocation type="plasmid" evidence="1 2">
    <name>unnamed</name>
</geneLocation>
<reference evidence="1 2" key="1">
    <citation type="submission" date="2018-07" db="EMBL/GenBank/DDBJ databases">
        <title>Genome sequence of Erythrobacter strain YH-07, an antagonistic bacterium isolated from Yellow Sea.</title>
        <authorList>
            <person name="Tang T."/>
            <person name="Liu Q."/>
            <person name="Sun X."/>
        </authorList>
    </citation>
    <scope>NUCLEOTIDE SEQUENCE [LARGE SCALE GENOMIC DNA]</scope>
    <source>
        <strain evidence="1 2">YH-07</strain>
        <plasmid evidence="1 2">unnamed</plasmid>
    </source>
</reference>
<dbReference type="EMBL" id="CP031358">
    <property type="protein sequence ID" value="AXK44050.1"/>
    <property type="molecule type" value="Genomic_DNA"/>
</dbReference>
<keyword evidence="2" id="KW-1185">Reference proteome</keyword>
<gene>
    <name evidence="1" type="ORF">DVR09_16485</name>
</gene>